<dbReference type="AlphaFoldDB" id="A0A5M8Q0I5"/>
<dbReference type="Pfam" id="PF01428">
    <property type="entry name" value="zf-AN1"/>
    <property type="match status" value="2"/>
</dbReference>
<proteinExistence type="predicted"/>
<evidence type="ECO:0000313" key="6">
    <source>
        <dbReference type="EMBL" id="KAA6414688.1"/>
    </source>
</evidence>
<evidence type="ECO:0000256" key="1">
    <source>
        <dbReference type="ARBA" id="ARBA00022723"/>
    </source>
</evidence>
<dbReference type="PANTHER" id="PTHR14677">
    <property type="entry name" value="ARSENITE INDUCUBLE RNA ASSOCIATED PROTEIN AIP-1-RELATED"/>
    <property type="match status" value="1"/>
</dbReference>
<protein>
    <submittedName>
        <fullName evidence="6">AN1 zinc finger</fullName>
    </submittedName>
</protein>
<organism evidence="6 7">
    <name type="scientific">Lasallia pustulata</name>
    <dbReference type="NCBI Taxonomy" id="136370"/>
    <lineage>
        <taxon>Eukaryota</taxon>
        <taxon>Fungi</taxon>
        <taxon>Dikarya</taxon>
        <taxon>Ascomycota</taxon>
        <taxon>Pezizomycotina</taxon>
        <taxon>Lecanoromycetes</taxon>
        <taxon>OSLEUM clade</taxon>
        <taxon>Umbilicariomycetidae</taxon>
        <taxon>Umbilicariales</taxon>
        <taxon>Umbilicariaceae</taxon>
        <taxon>Lasallia</taxon>
    </lineage>
</organism>
<feature type="domain" description="AN1-type" evidence="5">
    <location>
        <begin position="24"/>
        <end position="72"/>
    </location>
</feature>
<dbReference type="SMART" id="SM00154">
    <property type="entry name" value="ZnF_AN1"/>
    <property type="match status" value="2"/>
</dbReference>
<dbReference type="GO" id="GO:0008270">
    <property type="term" value="F:zinc ion binding"/>
    <property type="evidence" value="ECO:0007669"/>
    <property type="project" value="UniProtKB-KW"/>
</dbReference>
<dbReference type="InterPro" id="IPR035896">
    <property type="entry name" value="AN1-like_Znf"/>
</dbReference>
<evidence type="ECO:0000256" key="4">
    <source>
        <dbReference type="PROSITE-ProRule" id="PRU00449"/>
    </source>
</evidence>
<keyword evidence="1" id="KW-0479">Metal-binding</keyword>
<comment type="caution">
    <text evidence="6">The sequence shown here is derived from an EMBL/GenBank/DDBJ whole genome shotgun (WGS) entry which is preliminary data.</text>
</comment>
<evidence type="ECO:0000259" key="5">
    <source>
        <dbReference type="PROSITE" id="PS51039"/>
    </source>
</evidence>
<keyword evidence="2 4" id="KW-0863">Zinc-finger</keyword>
<dbReference type="EMBL" id="VXIT01000002">
    <property type="protein sequence ID" value="KAA6414688.1"/>
    <property type="molecule type" value="Genomic_DNA"/>
</dbReference>
<evidence type="ECO:0000313" key="7">
    <source>
        <dbReference type="Proteomes" id="UP000324767"/>
    </source>
</evidence>
<evidence type="ECO:0000256" key="3">
    <source>
        <dbReference type="ARBA" id="ARBA00022833"/>
    </source>
</evidence>
<dbReference type="SUPFAM" id="SSF118310">
    <property type="entry name" value="AN1-like Zinc finger"/>
    <property type="match status" value="2"/>
</dbReference>
<dbReference type="GO" id="GO:0005737">
    <property type="term" value="C:cytoplasm"/>
    <property type="evidence" value="ECO:0007669"/>
    <property type="project" value="TreeGrafter"/>
</dbReference>
<dbReference type="PANTHER" id="PTHR14677:SF40">
    <property type="entry name" value="CDC48-ASSOCIATED UBIQUITIN-LIKE_ZINC FINGER PROTEIN 1"/>
    <property type="match status" value="1"/>
</dbReference>
<dbReference type="OrthoDB" id="431929at2759"/>
<gene>
    <name evidence="6" type="ORF">FRX48_01438</name>
</gene>
<reference evidence="6 7" key="1">
    <citation type="submission" date="2019-09" db="EMBL/GenBank/DDBJ databases">
        <title>The hologenome of the rock-dwelling lichen Lasallia pustulata.</title>
        <authorList>
            <person name="Greshake Tzovaras B."/>
            <person name="Segers F."/>
            <person name="Bicker A."/>
            <person name="Dal Grande F."/>
            <person name="Otte J."/>
            <person name="Hankeln T."/>
            <person name="Schmitt I."/>
            <person name="Ebersberger I."/>
        </authorList>
    </citation>
    <scope>NUCLEOTIDE SEQUENCE [LARGE SCALE GENOMIC DNA]</scope>
    <source>
        <strain evidence="6">A1-1</strain>
    </source>
</reference>
<sequence>MVSSSTQASSPADPQTLTMDKEVEAIGAHCQYTYCNQLDFLPFRCESCKGTYCLDHRTETAHKCPHAGAWAAARRKDAASSSASSATSPGKPTLLTATQCSHPACKTYINTLTNVGVGCTVCNRQYCLKHRLREDHSCAKLTPIGARPASILTSQAQNVEKARAAFSRLRAWGKEKQTAVLPKPKPSSSSSRLVALNQLKKSAKGDEKIPTEQRIYLHVEAEAATTTSAFPRGQFWYNKEWSVGRVLDAAAKGLQVQNVNNHGGGEEEKLRVFHVEGGRLLEFGEKVGVGVGNGDTVVLLRGVGPAVPDLIRV</sequence>
<dbReference type="Gene3D" id="4.10.1110.10">
    <property type="entry name" value="AN1-like Zinc finger"/>
    <property type="match status" value="2"/>
</dbReference>
<dbReference type="Pfam" id="PF25327">
    <property type="entry name" value="UBL_ZFAND1"/>
    <property type="match status" value="1"/>
</dbReference>
<dbReference type="Proteomes" id="UP000324767">
    <property type="component" value="Unassembled WGS sequence"/>
</dbReference>
<dbReference type="PROSITE" id="PS51039">
    <property type="entry name" value="ZF_AN1"/>
    <property type="match status" value="1"/>
</dbReference>
<name>A0A5M8Q0I5_9LECA</name>
<accession>A0A5M8Q0I5</accession>
<dbReference type="InterPro" id="IPR000058">
    <property type="entry name" value="Znf_AN1"/>
</dbReference>
<evidence type="ECO:0000256" key="2">
    <source>
        <dbReference type="ARBA" id="ARBA00022771"/>
    </source>
</evidence>
<keyword evidence="3" id="KW-0862">Zinc</keyword>
<dbReference type="InterPro" id="IPR057358">
    <property type="entry name" value="UBL_ZFAND1-like"/>
</dbReference>